<dbReference type="InterPro" id="IPR006597">
    <property type="entry name" value="Sel1-like"/>
</dbReference>
<sequence length="308" mass="33814">MKPSCFQCPAPMRRGALVFCGLLSLATASFPVAVAGESPRESDAERLLLLRKEALAYEHGEGVPRDPVRAAKLYCDGARAGDPEAQFSLGWMYANGRGLERDDARAAYFFNLAAKQGHPQSQKMQRFVGDPASDTPECMRGVLPADDGQDVMVPINEAQKMVLSLVHQLAPEYGVSPRLALAVIRTESNFNPAALSNKNAQGLMQLIPDTSARFNVKKPFDPEQNLRGGLAYLRWLLAYFEGDVSLVAAAYNAGEGAVNRYRGVPPYAETRGYVKRIVSLFRRDDHPYDAKVTTPSPELPRIRLTRGS</sequence>
<reference evidence="4 5" key="1">
    <citation type="submission" date="2020-10" db="EMBL/GenBank/DDBJ databases">
        <title>Connecting structure to function with the recovery of over 1000 high-quality activated sludge metagenome-assembled genomes encoding full-length rRNA genes using long-read sequencing.</title>
        <authorList>
            <person name="Singleton C.M."/>
            <person name="Petriglieri F."/>
            <person name="Kristensen J.M."/>
            <person name="Kirkegaard R.H."/>
            <person name="Michaelsen T.Y."/>
            <person name="Andersen M.H."/>
            <person name="Karst S.M."/>
            <person name="Dueholm M.S."/>
            <person name="Nielsen P.H."/>
            <person name="Albertsen M."/>
        </authorList>
    </citation>
    <scope>NUCLEOTIDE SEQUENCE [LARGE SCALE GENOMIC DNA]</scope>
    <source>
        <strain evidence="4">EsbW_18-Q3-R4-48_BATAC.285</strain>
    </source>
</reference>
<evidence type="ECO:0000313" key="4">
    <source>
        <dbReference type="EMBL" id="MBK7673843.1"/>
    </source>
</evidence>
<comment type="similarity">
    <text evidence="1">Belongs to the transglycosylase Slt family.</text>
</comment>
<dbReference type="Gene3D" id="1.10.530.10">
    <property type="match status" value="1"/>
</dbReference>
<dbReference type="InterPro" id="IPR023346">
    <property type="entry name" value="Lysozyme-like_dom_sf"/>
</dbReference>
<dbReference type="Proteomes" id="UP000697998">
    <property type="component" value="Unassembled WGS sequence"/>
</dbReference>
<evidence type="ECO:0000256" key="1">
    <source>
        <dbReference type="ARBA" id="ARBA00007734"/>
    </source>
</evidence>
<evidence type="ECO:0000256" key="2">
    <source>
        <dbReference type="SAM" id="SignalP"/>
    </source>
</evidence>
<dbReference type="InterPro" id="IPR008258">
    <property type="entry name" value="Transglycosylase_SLT_dom_1"/>
</dbReference>
<keyword evidence="2" id="KW-0732">Signal</keyword>
<dbReference type="GO" id="GO:0000270">
    <property type="term" value="P:peptidoglycan metabolic process"/>
    <property type="evidence" value="ECO:0007669"/>
    <property type="project" value="InterPro"/>
</dbReference>
<dbReference type="GO" id="GO:0008933">
    <property type="term" value="F:peptidoglycan lytic transglycosylase activity"/>
    <property type="evidence" value="ECO:0007669"/>
    <property type="project" value="InterPro"/>
</dbReference>
<dbReference type="PANTHER" id="PTHR37423:SF2">
    <property type="entry name" value="MEMBRANE-BOUND LYTIC MUREIN TRANSGLYCOSYLASE C"/>
    <property type="match status" value="1"/>
</dbReference>
<feature type="chain" id="PRO_5038049576" evidence="2">
    <location>
        <begin position="36"/>
        <end position="308"/>
    </location>
</feature>
<dbReference type="PROSITE" id="PS00922">
    <property type="entry name" value="TRANSGLYCOSYLASE"/>
    <property type="match status" value="1"/>
</dbReference>
<accession>A0A935PWR4</accession>
<dbReference type="CDD" id="cd00254">
    <property type="entry name" value="LT-like"/>
    <property type="match status" value="1"/>
</dbReference>
<protein>
    <submittedName>
        <fullName evidence="4">Transglycosylase SLT domain-containing protein</fullName>
    </submittedName>
</protein>
<dbReference type="Pfam" id="PF08238">
    <property type="entry name" value="Sel1"/>
    <property type="match status" value="2"/>
</dbReference>
<dbReference type="SUPFAM" id="SSF53955">
    <property type="entry name" value="Lysozyme-like"/>
    <property type="match status" value="1"/>
</dbReference>
<dbReference type="SUPFAM" id="SSF81901">
    <property type="entry name" value="HCP-like"/>
    <property type="match status" value="1"/>
</dbReference>
<name>A0A935PWR4_9PROT</name>
<evidence type="ECO:0000259" key="3">
    <source>
        <dbReference type="Pfam" id="PF01464"/>
    </source>
</evidence>
<proteinExistence type="inferred from homology"/>
<feature type="domain" description="Transglycosylase SLT" evidence="3">
    <location>
        <begin position="167"/>
        <end position="262"/>
    </location>
</feature>
<comment type="caution">
    <text evidence="4">The sequence shown here is derived from an EMBL/GenBank/DDBJ whole genome shotgun (WGS) entry which is preliminary data.</text>
</comment>
<dbReference type="GO" id="GO:0016020">
    <property type="term" value="C:membrane"/>
    <property type="evidence" value="ECO:0007669"/>
    <property type="project" value="InterPro"/>
</dbReference>
<dbReference type="Gene3D" id="1.25.40.10">
    <property type="entry name" value="Tetratricopeptide repeat domain"/>
    <property type="match status" value="1"/>
</dbReference>
<dbReference type="Pfam" id="PF01464">
    <property type="entry name" value="SLT"/>
    <property type="match status" value="1"/>
</dbReference>
<dbReference type="InterPro" id="IPR011990">
    <property type="entry name" value="TPR-like_helical_dom_sf"/>
</dbReference>
<feature type="signal peptide" evidence="2">
    <location>
        <begin position="1"/>
        <end position="35"/>
    </location>
</feature>
<dbReference type="AlphaFoldDB" id="A0A935PWR4"/>
<dbReference type="PANTHER" id="PTHR37423">
    <property type="entry name" value="SOLUBLE LYTIC MUREIN TRANSGLYCOSYLASE-RELATED"/>
    <property type="match status" value="1"/>
</dbReference>
<organism evidence="4 5">
    <name type="scientific">Candidatus Accumulibacter proximus</name>
    <dbReference type="NCBI Taxonomy" id="2954385"/>
    <lineage>
        <taxon>Bacteria</taxon>
        <taxon>Pseudomonadati</taxon>
        <taxon>Pseudomonadota</taxon>
        <taxon>Betaproteobacteria</taxon>
        <taxon>Candidatus Accumulibacter</taxon>
    </lineage>
</organism>
<evidence type="ECO:0000313" key="5">
    <source>
        <dbReference type="Proteomes" id="UP000697998"/>
    </source>
</evidence>
<dbReference type="EMBL" id="JADJMH010000001">
    <property type="protein sequence ID" value="MBK7673843.1"/>
    <property type="molecule type" value="Genomic_DNA"/>
</dbReference>
<gene>
    <name evidence="4" type="ORF">IPJ27_03265</name>
</gene>
<dbReference type="InterPro" id="IPR000189">
    <property type="entry name" value="Transglyc_AS"/>
</dbReference>
<dbReference type="SMART" id="SM00671">
    <property type="entry name" value="SEL1"/>
    <property type="match status" value="2"/>
</dbReference>